<reference evidence="3 4" key="1">
    <citation type="submission" date="2020-03" db="EMBL/GenBank/DDBJ databases">
        <title>Two novel Motilibacter sp.</title>
        <authorList>
            <person name="Liu S."/>
        </authorList>
    </citation>
    <scope>NUCLEOTIDE SEQUENCE [LARGE SCALE GENOMIC DNA]</scope>
    <source>
        <strain evidence="3 4">E257</strain>
    </source>
</reference>
<keyword evidence="4" id="KW-1185">Reference proteome</keyword>
<feature type="transmembrane region" description="Helical" evidence="2">
    <location>
        <begin position="60"/>
        <end position="85"/>
    </location>
</feature>
<accession>A0ABX0GXL5</accession>
<keyword evidence="2" id="KW-0812">Transmembrane</keyword>
<name>A0ABX0GXL5_9ACTN</name>
<dbReference type="EMBL" id="JAANNP010000049">
    <property type="protein sequence ID" value="NHC15718.1"/>
    <property type="molecule type" value="Genomic_DNA"/>
</dbReference>
<evidence type="ECO:0000256" key="2">
    <source>
        <dbReference type="SAM" id="Phobius"/>
    </source>
</evidence>
<dbReference type="InterPro" id="IPR009937">
    <property type="entry name" value="Phage_holin_3_6"/>
</dbReference>
<keyword evidence="2" id="KW-1133">Transmembrane helix</keyword>
<dbReference type="RefSeq" id="WP_166284214.1">
    <property type="nucleotide sequence ID" value="NZ_JAANNP010000049.1"/>
</dbReference>
<proteinExistence type="predicted"/>
<feature type="region of interest" description="Disordered" evidence="1">
    <location>
        <begin position="1"/>
        <end position="21"/>
    </location>
</feature>
<dbReference type="Proteomes" id="UP000800981">
    <property type="component" value="Unassembled WGS sequence"/>
</dbReference>
<dbReference type="Pfam" id="PF07332">
    <property type="entry name" value="Phage_holin_3_6"/>
    <property type="match status" value="1"/>
</dbReference>
<sequence length="143" mass="14943">MPGGGASAAYGSDRPQVQNTPSLGELLGEVTKDLSTLMRQEVALAKAEVKQEASKAGKGAGMLGAAGFAGYMVLLFLSITLLWALDNVMDTSLAALIVAVIWAVVGAVLFVMGRAQMKKVRAPKQTMETVKEVPPALKPNTGR</sequence>
<evidence type="ECO:0000256" key="1">
    <source>
        <dbReference type="SAM" id="MobiDB-lite"/>
    </source>
</evidence>
<comment type="caution">
    <text evidence="3">The sequence shown here is derived from an EMBL/GenBank/DDBJ whole genome shotgun (WGS) entry which is preliminary data.</text>
</comment>
<evidence type="ECO:0000313" key="4">
    <source>
        <dbReference type="Proteomes" id="UP000800981"/>
    </source>
</evidence>
<evidence type="ECO:0000313" key="3">
    <source>
        <dbReference type="EMBL" id="NHC15718.1"/>
    </source>
</evidence>
<gene>
    <name evidence="3" type="ORF">G9H71_18200</name>
</gene>
<protein>
    <submittedName>
        <fullName evidence="3">Phage holin family protein</fullName>
    </submittedName>
</protein>
<organism evidence="3 4">
    <name type="scientific">Motilibacter deserti</name>
    <dbReference type="NCBI Taxonomy" id="2714956"/>
    <lineage>
        <taxon>Bacteria</taxon>
        <taxon>Bacillati</taxon>
        <taxon>Actinomycetota</taxon>
        <taxon>Actinomycetes</taxon>
        <taxon>Motilibacterales</taxon>
        <taxon>Motilibacteraceae</taxon>
        <taxon>Motilibacter</taxon>
    </lineage>
</organism>
<feature type="transmembrane region" description="Helical" evidence="2">
    <location>
        <begin position="91"/>
        <end position="112"/>
    </location>
</feature>
<keyword evidence="2" id="KW-0472">Membrane</keyword>